<dbReference type="Proteomes" id="UP001238334">
    <property type="component" value="Chromosome"/>
</dbReference>
<evidence type="ECO:0000256" key="5">
    <source>
        <dbReference type="SAM" id="SignalP"/>
    </source>
</evidence>
<gene>
    <name evidence="7" type="ORF">QPJ95_21810</name>
</gene>
<keyword evidence="4" id="KW-0676">Redox-active center</keyword>
<keyword evidence="3" id="KW-1015">Disulfide bond</keyword>
<dbReference type="AlphaFoldDB" id="A0A9Y2L037"/>
<organism evidence="7 8">
    <name type="scientific">Parasedimentitalea psychrophila</name>
    <dbReference type="NCBI Taxonomy" id="2997337"/>
    <lineage>
        <taxon>Bacteria</taxon>
        <taxon>Pseudomonadati</taxon>
        <taxon>Pseudomonadota</taxon>
        <taxon>Alphaproteobacteria</taxon>
        <taxon>Rhodobacterales</taxon>
        <taxon>Paracoccaceae</taxon>
        <taxon>Parasedimentitalea</taxon>
    </lineage>
</organism>
<dbReference type="PANTHER" id="PTHR13887">
    <property type="entry name" value="GLUTATHIONE S-TRANSFERASE KAPPA"/>
    <property type="match status" value="1"/>
</dbReference>
<keyword evidence="8" id="KW-1185">Reference proteome</keyword>
<evidence type="ECO:0000256" key="3">
    <source>
        <dbReference type="ARBA" id="ARBA00023157"/>
    </source>
</evidence>
<evidence type="ECO:0000256" key="4">
    <source>
        <dbReference type="ARBA" id="ARBA00023284"/>
    </source>
</evidence>
<keyword evidence="1 5" id="KW-0732">Signal</keyword>
<dbReference type="InterPro" id="IPR013766">
    <property type="entry name" value="Thioredoxin_domain"/>
</dbReference>
<evidence type="ECO:0000259" key="6">
    <source>
        <dbReference type="PROSITE" id="PS51352"/>
    </source>
</evidence>
<dbReference type="RefSeq" id="WP_270919871.1">
    <property type="nucleotide sequence ID" value="NZ_CP127247.1"/>
</dbReference>
<dbReference type="InterPro" id="IPR041205">
    <property type="entry name" value="ScsC_N"/>
</dbReference>
<reference evidence="7 8" key="1">
    <citation type="submission" date="2023-06" db="EMBL/GenBank/DDBJ databases">
        <title>Parasedimentitalea psychrophila sp. nov., a psychrophilic bacterium isolated from deep-sea sediment.</title>
        <authorList>
            <person name="Li A."/>
        </authorList>
    </citation>
    <scope>NUCLEOTIDE SEQUENCE [LARGE SCALE GENOMIC DNA]</scope>
    <source>
        <strain evidence="7 8">QS115</strain>
    </source>
</reference>
<dbReference type="InterPro" id="IPR001853">
    <property type="entry name" value="DSBA-like_thioredoxin_dom"/>
</dbReference>
<name>A0A9Y2L037_9RHOB</name>
<feature type="chain" id="PRO_5040792508" evidence="5">
    <location>
        <begin position="26"/>
        <end position="255"/>
    </location>
</feature>
<sequence length="255" mass="27710">MIRFPRALAAGIATSLVLLSAPVQALELTSMSDAERAIFGAEVRAYLLQNPEVIIEAVNLLEQRQAEAESMQDEALVAANLEELQNDGYSWVGGNPDGDITLVEFMDYRCGYCRKAATEVAQLLAKDGNIKLVIKEFPILGEASVLSSRFAIATRLAAGANAYKQVHDALIEFRGEPNDVVLRRLAEGLGLDADAILALMDSPEVNQELAQNHALAQRLKISGTPTFVMEDELLRGFLPAGQMSDLVAIKRDQRG</sequence>
<dbReference type="Gene3D" id="3.40.30.10">
    <property type="entry name" value="Glutaredoxin"/>
    <property type="match status" value="1"/>
</dbReference>
<proteinExistence type="predicted"/>
<dbReference type="PROSITE" id="PS51352">
    <property type="entry name" value="THIOREDOXIN_2"/>
    <property type="match status" value="1"/>
</dbReference>
<dbReference type="Pfam" id="PF18312">
    <property type="entry name" value="ScsC_N"/>
    <property type="match status" value="1"/>
</dbReference>
<dbReference type="CDD" id="cd03023">
    <property type="entry name" value="DsbA_Com1_like"/>
    <property type="match status" value="1"/>
</dbReference>
<evidence type="ECO:0000313" key="7">
    <source>
        <dbReference type="EMBL" id="WIY25092.1"/>
    </source>
</evidence>
<feature type="domain" description="Thioredoxin" evidence="6">
    <location>
        <begin position="17"/>
        <end position="205"/>
    </location>
</feature>
<dbReference type="KEGG" id="ppso:QPJ95_21810"/>
<accession>A0A9Y2L037</accession>
<dbReference type="InterPro" id="IPR036249">
    <property type="entry name" value="Thioredoxin-like_sf"/>
</dbReference>
<dbReference type="Pfam" id="PF01323">
    <property type="entry name" value="DSBA"/>
    <property type="match status" value="1"/>
</dbReference>
<dbReference type="SUPFAM" id="SSF52833">
    <property type="entry name" value="Thioredoxin-like"/>
    <property type="match status" value="1"/>
</dbReference>
<dbReference type="GO" id="GO:0016491">
    <property type="term" value="F:oxidoreductase activity"/>
    <property type="evidence" value="ECO:0007669"/>
    <property type="project" value="UniProtKB-KW"/>
</dbReference>
<evidence type="ECO:0000256" key="1">
    <source>
        <dbReference type="ARBA" id="ARBA00022729"/>
    </source>
</evidence>
<feature type="signal peptide" evidence="5">
    <location>
        <begin position="1"/>
        <end position="25"/>
    </location>
</feature>
<protein>
    <submittedName>
        <fullName evidence="7">DsbA family protein</fullName>
    </submittedName>
</protein>
<keyword evidence="2" id="KW-0560">Oxidoreductase</keyword>
<evidence type="ECO:0000256" key="2">
    <source>
        <dbReference type="ARBA" id="ARBA00023002"/>
    </source>
</evidence>
<evidence type="ECO:0000313" key="8">
    <source>
        <dbReference type="Proteomes" id="UP001238334"/>
    </source>
</evidence>
<dbReference type="EMBL" id="CP127247">
    <property type="protein sequence ID" value="WIY25092.1"/>
    <property type="molecule type" value="Genomic_DNA"/>
</dbReference>
<dbReference type="PANTHER" id="PTHR13887:SF14">
    <property type="entry name" value="DISULFIDE BOND FORMATION PROTEIN D"/>
    <property type="match status" value="1"/>
</dbReference>